<evidence type="ECO:0000313" key="4">
    <source>
        <dbReference type="Proteomes" id="UP000322110"/>
    </source>
</evidence>
<name>A0A5B2TAJ6_9PROT</name>
<dbReference type="EMBL" id="VUKA01000022">
    <property type="protein sequence ID" value="KAA2211542.1"/>
    <property type="molecule type" value="Genomic_DNA"/>
</dbReference>
<dbReference type="GO" id="GO:0003677">
    <property type="term" value="F:DNA binding"/>
    <property type="evidence" value="ECO:0007669"/>
    <property type="project" value="InterPro"/>
</dbReference>
<proteinExistence type="predicted"/>
<gene>
    <name evidence="3" type="ORF">F0Q34_19530</name>
</gene>
<dbReference type="GO" id="GO:0004803">
    <property type="term" value="F:transposase activity"/>
    <property type="evidence" value="ECO:0007669"/>
    <property type="project" value="InterPro"/>
</dbReference>
<accession>A0A5B2TAJ6</accession>
<keyword evidence="4" id="KW-1185">Reference proteome</keyword>
<dbReference type="NCBIfam" id="NF033590">
    <property type="entry name" value="transpos_IS4_3"/>
    <property type="match status" value="1"/>
</dbReference>
<protein>
    <submittedName>
        <fullName evidence="3">IS4 family transposase</fullName>
    </submittedName>
</protein>
<evidence type="ECO:0000259" key="1">
    <source>
        <dbReference type="Pfam" id="PF01609"/>
    </source>
</evidence>
<evidence type="ECO:0000259" key="2">
    <source>
        <dbReference type="Pfam" id="PF14706"/>
    </source>
</evidence>
<organism evidence="3 4">
    <name type="scientific">Teichococcus oryzae</name>
    <dbReference type="NCBI Taxonomy" id="1608942"/>
    <lineage>
        <taxon>Bacteria</taxon>
        <taxon>Pseudomonadati</taxon>
        <taxon>Pseudomonadota</taxon>
        <taxon>Alphaproteobacteria</taxon>
        <taxon>Acetobacterales</taxon>
        <taxon>Roseomonadaceae</taxon>
        <taxon>Roseomonas</taxon>
    </lineage>
</organism>
<sequence>MVPGLQTAPDSEACGCLNQDWTGAELEAATFADVRLHRRCAGLLRQLAAGVGSSIPQACGNWAGAKAAYRFLANGRVDEADILGGHFAATRERVRASSGMVLLLQDTTEFTYQRASTTAIGVTNRVNSGRDAEGRWRQHTLCGLLLHTSLAVTEQGVPLGVTAVKVWTRAKFRGTAALKRVVNHTGVAIEGKESVRWLDNLRQSMDLLGEPERLVHVADRESDIYELFCLVLELGTHCVIRTCNDRLAGDGGHTVASGMAEARVRGLHHVELRDAQGEVIHAALEIRARRVHLLPPIGKQKRYPPLDLTVLHVTERNPPRSRKPIEWKLLTDLPVRTRREAIEKIHWYAMRWKIEIFHKILKSGCRAEDSRLRSAERIANLLALFCIIAWRILWLTQAHRTHPETAPQAALRDREILILDRLIPSAQADEPQGKTLATYVRKLARLGGHLGRSHDPPPGAMVLWRGLSRLADIELGWDAAEHPRCG</sequence>
<dbReference type="Pfam" id="PF14706">
    <property type="entry name" value="Tnp_DNA_bind"/>
    <property type="match status" value="1"/>
</dbReference>
<feature type="domain" description="Transposase Tn5-like N-terminal" evidence="2">
    <location>
        <begin position="19"/>
        <end position="77"/>
    </location>
</feature>
<comment type="caution">
    <text evidence="3">The sequence shown here is derived from an EMBL/GenBank/DDBJ whole genome shotgun (WGS) entry which is preliminary data.</text>
</comment>
<dbReference type="Pfam" id="PF01609">
    <property type="entry name" value="DDE_Tnp_1"/>
    <property type="match status" value="1"/>
</dbReference>
<dbReference type="Gene3D" id="1.10.740.10">
    <property type="entry name" value="Transferase Inhibitor Protein From Tn5, Chain"/>
    <property type="match status" value="1"/>
</dbReference>
<dbReference type="SUPFAM" id="SSF53098">
    <property type="entry name" value="Ribonuclease H-like"/>
    <property type="match status" value="1"/>
</dbReference>
<dbReference type="InterPro" id="IPR047768">
    <property type="entry name" value="Tn5p-like"/>
</dbReference>
<dbReference type="PANTHER" id="PTHR37319">
    <property type="entry name" value="TRANSPOSASE"/>
    <property type="match status" value="1"/>
</dbReference>
<dbReference type="AlphaFoldDB" id="A0A5B2TAJ6"/>
<dbReference type="RefSeq" id="WP_149813998.1">
    <property type="nucleotide sequence ID" value="NZ_VUKA01000022.1"/>
</dbReference>
<dbReference type="Gene3D" id="1.10.246.40">
    <property type="entry name" value="Tn5 transposase, domain 1"/>
    <property type="match status" value="1"/>
</dbReference>
<dbReference type="InterPro" id="IPR012337">
    <property type="entry name" value="RNaseH-like_sf"/>
</dbReference>
<dbReference type="PANTHER" id="PTHR37319:SF1">
    <property type="entry name" value="TRANSPOSASE TN5 DIMERISATION DOMAIN-CONTAINING PROTEIN"/>
    <property type="match status" value="1"/>
</dbReference>
<dbReference type="GO" id="GO:0006313">
    <property type="term" value="P:DNA transposition"/>
    <property type="evidence" value="ECO:0007669"/>
    <property type="project" value="InterPro"/>
</dbReference>
<dbReference type="InterPro" id="IPR054836">
    <property type="entry name" value="Tn5_transposase"/>
</dbReference>
<dbReference type="Gene3D" id="3.90.350.10">
    <property type="entry name" value="Transposase Inhibitor Protein From Tn5, Chain A, domain 1"/>
    <property type="match status" value="1"/>
</dbReference>
<feature type="domain" description="Transposase IS4-like" evidence="1">
    <location>
        <begin position="323"/>
        <end position="388"/>
    </location>
</feature>
<dbReference type="Proteomes" id="UP000322110">
    <property type="component" value="Unassembled WGS sequence"/>
</dbReference>
<reference evidence="3 4" key="1">
    <citation type="journal article" date="2015" name="Int. J. Syst. Evol. Microbiol.">
        <title>Roseomonas oryzae sp. nov., isolated from paddy rhizosphere soil.</title>
        <authorList>
            <person name="Ramaprasad E.V."/>
            <person name="Sasikala Ch."/>
            <person name="Ramana Ch.V."/>
        </authorList>
    </citation>
    <scope>NUCLEOTIDE SEQUENCE [LARGE SCALE GENOMIC DNA]</scope>
    <source>
        <strain evidence="3 4">KCTC 42542</strain>
    </source>
</reference>
<dbReference type="OrthoDB" id="29815at2"/>
<dbReference type="InterPro" id="IPR002559">
    <property type="entry name" value="Transposase_11"/>
</dbReference>
<dbReference type="InterPro" id="IPR014737">
    <property type="entry name" value="Transposase_Tn5-like_C"/>
</dbReference>
<dbReference type="InterPro" id="IPR014735">
    <property type="entry name" value="Transposase_Tn5-like_N"/>
</dbReference>
<evidence type="ECO:0000313" key="3">
    <source>
        <dbReference type="EMBL" id="KAA2211542.1"/>
    </source>
</evidence>
<dbReference type="InterPro" id="IPR038215">
    <property type="entry name" value="TN5-like_N_sf"/>
</dbReference>